<dbReference type="AlphaFoldDB" id="A0A3Q8I246"/>
<dbReference type="PROSITE" id="PS51384">
    <property type="entry name" value="FAD_FR"/>
    <property type="match status" value="1"/>
</dbReference>
<dbReference type="EMBL" id="MH908885">
    <property type="protein sequence ID" value="AYM52827.1"/>
    <property type="molecule type" value="Genomic_DNA"/>
</dbReference>
<reference evidence="3" key="1">
    <citation type="journal article" date="2018" name="J. Ind. Microbiol. Biotechnol.">
        <title>Genome mining reveals uncommon alkylpyrones as type III PKS products from myxobacteria.</title>
        <authorList>
            <person name="Hug J.J."/>
            <person name="Panter F."/>
            <person name="Krug D."/>
            <person name="Muller R."/>
        </authorList>
    </citation>
    <scope>NUCLEOTIDE SEQUENCE</scope>
    <source>
        <strain evidence="3">MCy8288</strain>
    </source>
</reference>
<evidence type="ECO:0000256" key="1">
    <source>
        <dbReference type="ARBA" id="ARBA00035644"/>
    </source>
</evidence>
<evidence type="ECO:0000259" key="2">
    <source>
        <dbReference type="PROSITE" id="PS51384"/>
    </source>
</evidence>
<sequence>MPEMPAVIANTLMPWFAKPSQVARVETLAPRLRRVRFEGESLRGVTYEPGHEVEFRVSPTAFRHYTPSWVDPGHGVMEVVFYLHGQGPGSEWAAGLKPGDTADILGPGGRLGVDEEAPAHLFLGDETCLGLFQAMIRSLSSPLRMLGAIEVEPGAEDWLARAGVPLTAVPRKAGKPRGEALREWLSRNVLAGATCYLAGHAGSIVMLRQELLERHGFTKRALRSKAYWADGKRGL</sequence>
<dbReference type="PANTHER" id="PTHR30157:SF0">
    <property type="entry name" value="NADPH-DEPENDENT FERRIC-CHELATE REDUCTASE"/>
    <property type="match status" value="1"/>
</dbReference>
<feature type="domain" description="FAD-binding FR-type" evidence="2">
    <location>
        <begin position="15"/>
        <end position="114"/>
    </location>
</feature>
<dbReference type="Pfam" id="PF04954">
    <property type="entry name" value="SIP"/>
    <property type="match status" value="1"/>
</dbReference>
<dbReference type="InterPro" id="IPR039261">
    <property type="entry name" value="FNR_nucleotide-bd"/>
</dbReference>
<dbReference type="InterPro" id="IPR007037">
    <property type="entry name" value="SIP_rossman_dom"/>
</dbReference>
<dbReference type="Gene3D" id="3.40.50.80">
    <property type="entry name" value="Nucleotide-binding domain of ferredoxin-NADP reductase (FNR) module"/>
    <property type="match status" value="1"/>
</dbReference>
<accession>A0A3Q8I246</accession>
<comment type="similarity">
    <text evidence="1">Belongs to the SIP oxidoreductase family.</text>
</comment>
<proteinExistence type="inferred from homology"/>
<dbReference type="CDD" id="cd06193">
    <property type="entry name" value="siderophore_interacting"/>
    <property type="match status" value="1"/>
</dbReference>
<name>A0A3Q8I246_MYXFU</name>
<dbReference type="InterPro" id="IPR017938">
    <property type="entry name" value="Riboflavin_synthase-like_b-brl"/>
</dbReference>
<dbReference type="InterPro" id="IPR039374">
    <property type="entry name" value="SIP_fam"/>
</dbReference>
<dbReference type="SUPFAM" id="SSF63380">
    <property type="entry name" value="Riboflavin synthase domain-like"/>
    <property type="match status" value="1"/>
</dbReference>
<dbReference type="Gene3D" id="2.40.30.10">
    <property type="entry name" value="Translation factors"/>
    <property type="match status" value="1"/>
</dbReference>
<dbReference type="PANTHER" id="PTHR30157">
    <property type="entry name" value="FERRIC REDUCTASE, NADPH-DEPENDENT"/>
    <property type="match status" value="1"/>
</dbReference>
<organism evidence="3">
    <name type="scientific">Myxococcus fulvus</name>
    <dbReference type="NCBI Taxonomy" id="33"/>
    <lineage>
        <taxon>Bacteria</taxon>
        <taxon>Pseudomonadati</taxon>
        <taxon>Myxococcota</taxon>
        <taxon>Myxococcia</taxon>
        <taxon>Myxococcales</taxon>
        <taxon>Cystobacterineae</taxon>
        <taxon>Myxococcaceae</taxon>
        <taxon>Myxococcus</taxon>
    </lineage>
</organism>
<evidence type="ECO:0000313" key="3">
    <source>
        <dbReference type="EMBL" id="AYM52827.1"/>
    </source>
</evidence>
<dbReference type="InterPro" id="IPR013113">
    <property type="entry name" value="SIP_FAD-bd"/>
</dbReference>
<dbReference type="Pfam" id="PF08021">
    <property type="entry name" value="FAD_binding_9"/>
    <property type="match status" value="1"/>
</dbReference>
<dbReference type="GO" id="GO:0016491">
    <property type="term" value="F:oxidoreductase activity"/>
    <property type="evidence" value="ECO:0007669"/>
    <property type="project" value="InterPro"/>
</dbReference>
<protein>
    <submittedName>
        <fullName evidence="3">FAD-binding 9 siderophore-interacting domain protein</fullName>
    </submittedName>
</protein>
<dbReference type="InterPro" id="IPR017927">
    <property type="entry name" value="FAD-bd_FR_type"/>
</dbReference>